<evidence type="ECO:0000256" key="1">
    <source>
        <dbReference type="SAM" id="MobiDB-lite"/>
    </source>
</evidence>
<dbReference type="InterPro" id="IPR002083">
    <property type="entry name" value="MATH/TRAF_dom"/>
</dbReference>
<reference evidence="3" key="1">
    <citation type="submission" date="2020-08" db="EMBL/GenBank/DDBJ databases">
        <title>Multicomponent nature underlies the extraordinary mechanical properties of spider dragline silk.</title>
        <authorList>
            <person name="Kono N."/>
            <person name="Nakamura H."/>
            <person name="Mori M."/>
            <person name="Yoshida Y."/>
            <person name="Ohtoshi R."/>
            <person name="Malay A.D."/>
            <person name="Moran D.A.P."/>
            <person name="Tomita M."/>
            <person name="Numata K."/>
            <person name="Arakawa K."/>
        </authorList>
    </citation>
    <scope>NUCLEOTIDE SEQUENCE</scope>
</reference>
<accession>A0A8X6QZR8</accession>
<dbReference type="Gene3D" id="2.60.210.10">
    <property type="entry name" value="Apoptosis, Tumor Necrosis Factor Receptor Associated Protein 2, Chain A"/>
    <property type="match status" value="1"/>
</dbReference>
<feature type="compositionally biased region" description="Polar residues" evidence="1">
    <location>
        <begin position="417"/>
        <end position="446"/>
    </location>
</feature>
<evidence type="ECO:0000313" key="3">
    <source>
        <dbReference type="EMBL" id="GFU46564.1"/>
    </source>
</evidence>
<feature type="domain" description="MATH" evidence="2">
    <location>
        <begin position="10"/>
        <end position="137"/>
    </location>
</feature>
<dbReference type="InterPro" id="IPR008974">
    <property type="entry name" value="TRAF-like"/>
</dbReference>
<dbReference type="SUPFAM" id="SSF49599">
    <property type="entry name" value="TRAF domain-like"/>
    <property type="match status" value="1"/>
</dbReference>
<dbReference type="Pfam" id="PF22486">
    <property type="entry name" value="MATH_2"/>
    <property type="match status" value="1"/>
</dbReference>
<evidence type="ECO:0000313" key="4">
    <source>
        <dbReference type="Proteomes" id="UP000887013"/>
    </source>
</evidence>
<sequence length="504" mass="57777">MEPIERENCEYNFLWTIENFSYCWQNITEGLGSPIFYTEAIQNTKWRLFIYPRGSCGSCIGYFLKREEDDGPLSVEIDSEVEYVSLDGLAFKKLFEVKQAFKKNEDFGYYEMQKRIHIVDNKDWFLNNDSLTVRCRLKKRYTNPFAVAELHARTIVNVERRRFVWDIANFSSLELDGKSPYVIRSTAEEILLTLNLFFSEDSIFVSISSPQLKVKYFGLKIFLTDESGNEMDGGGQQFFSDKLERGGTFPLLFSRQNVIKMKDKYLKNDVLSLNCKCAFTTGIAFEGIVKKEFDLCSLSRRNETVKQEYVEDRPVEQECVVDRAVKQEYVEDRAVKQEYVEDPEENPPSKKIKTDDKSTEFMDSQPDEKNEDVIIEVETSEKNHIPRPLVVTLLLPQRQCSINTQGPACGSSVDVSTSELGKSNDCSTNVSNDTSSVDTDLSTNASVKEENEDNPPTHSIPQLHNLQAVIVYKNNEEIEIGFIPEINLEEVPIVTEDQLLMGGR</sequence>
<evidence type="ECO:0000259" key="2">
    <source>
        <dbReference type="PROSITE" id="PS50144"/>
    </source>
</evidence>
<dbReference type="AlphaFoldDB" id="A0A8X6QZR8"/>
<dbReference type="EMBL" id="BMAW01036982">
    <property type="protein sequence ID" value="GFU46564.1"/>
    <property type="molecule type" value="Genomic_DNA"/>
</dbReference>
<comment type="caution">
    <text evidence="3">The sequence shown here is derived from an EMBL/GenBank/DDBJ whole genome shotgun (WGS) entry which is preliminary data.</text>
</comment>
<gene>
    <name evidence="3" type="primary">Tdpoz5_39</name>
    <name evidence="3" type="ORF">NPIL_98701</name>
</gene>
<keyword evidence="4" id="KW-1185">Reference proteome</keyword>
<dbReference type="PROSITE" id="PS50144">
    <property type="entry name" value="MATH"/>
    <property type="match status" value="1"/>
</dbReference>
<proteinExistence type="predicted"/>
<name>A0A8X6QZR8_NEPPI</name>
<feature type="region of interest" description="Disordered" evidence="1">
    <location>
        <begin position="335"/>
        <end position="371"/>
    </location>
</feature>
<organism evidence="3 4">
    <name type="scientific">Nephila pilipes</name>
    <name type="common">Giant wood spider</name>
    <name type="synonym">Nephila maculata</name>
    <dbReference type="NCBI Taxonomy" id="299642"/>
    <lineage>
        <taxon>Eukaryota</taxon>
        <taxon>Metazoa</taxon>
        <taxon>Ecdysozoa</taxon>
        <taxon>Arthropoda</taxon>
        <taxon>Chelicerata</taxon>
        <taxon>Arachnida</taxon>
        <taxon>Araneae</taxon>
        <taxon>Araneomorphae</taxon>
        <taxon>Entelegynae</taxon>
        <taxon>Araneoidea</taxon>
        <taxon>Nephilidae</taxon>
        <taxon>Nephila</taxon>
    </lineage>
</organism>
<dbReference type="CDD" id="cd00121">
    <property type="entry name" value="MATH"/>
    <property type="match status" value="1"/>
</dbReference>
<feature type="compositionally biased region" description="Basic and acidic residues" evidence="1">
    <location>
        <begin position="352"/>
        <end position="371"/>
    </location>
</feature>
<protein>
    <submittedName>
        <fullName evidence="3">TD and POZ domain-containing protein 5</fullName>
    </submittedName>
</protein>
<feature type="region of interest" description="Disordered" evidence="1">
    <location>
        <begin position="417"/>
        <end position="460"/>
    </location>
</feature>
<dbReference type="OrthoDB" id="10329863at2759"/>
<dbReference type="Proteomes" id="UP000887013">
    <property type="component" value="Unassembled WGS sequence"/>
</dbReference>